<evidence type="ECO:0000256" key="1">
    <source>
        <dbReference type="SAM" id="MobiDB-lite"/>
    </source>
</evidence>
<reference evidence="2 3" key="1">
    <citation type="journal article" date="2014" name="Nat. Genet.">
        <title>Genome sequence of the hot pepper provides insights into the evolution of pungency in Capsicum species.</title>
        <authorList>
            <person name="Kim S."/>
            <person name="Park M."/>
            <person name="Yeom S.I."/>
            <person name="Kim Y.M."/>
            <person name="Lee J.M."/>
            <person name="Lee H.A."/>
            <person name="Seo E."/>
            <person name="Choi J."/>
            <person name="Cheong K."/>
            <person name="Kim K.T."/>
            <person name="Jung K."/>
            <person name="Lee G.W."/>
            <person name="Oh S.K."/>
            <person name="Bae C."/>
            <person name="Kim S.B."/>
            <person name="Lee H.Y."/>
            <person name="Kim S.Y."/>
            <person name="Kim M.S."/>
            <person name="Kang B.C."/>
            <person name="Jo Y.D."/>
            <person name="Yang H.B."/>
            <person name="Jeong H.J."/>
            <person name="Kang W.H."/>
            <person name="Kwon J.K."/>
            <person name="Shin C."/>
            <person name="Lim J.Y."/>
            <person name="Park J.H."/>
            <person name="Huh J.H."/>
            <person name="Kim J.S."/>
            <person name="Kim B.D."/>
            <person name="Cohen O."/>
            <person name="Paran I."/>
            <person name="Suh M.C."/>
            <person name="Lee S.B."/>
            <person name="Kim Y.K."/>
            <person name="Shin Y."/>
            <person name="Noh S.J."/>
            <person name="Park J."/>
            <person name="Seo Y.S."/>
            <person name="Kwon S.Y."/>
            <person name="Kim H.A."/>
            <person name="Park J.M."/>
            <person name="Kim H.J."/>
            <person name="Choi S.B."/>
            <person name="Bosland P.W."/>
            <person name="Reeves G."/>
            <person name="Jo S.H."/>
            <person name="Lee B.W."/>
            <person name="Cho H.T."/>
            <person name="Choi H.S."/>
            <person name="Lee M.S."/>
            <person name="Yu Y."/>
            <person name="Do Choi Y."/>
            <person name="Park B.S."/>
            <person name="van Deynze A."/>
            <person name="Ashrafi H."/>
            <person name="Hill T."/>
            <person name="Kim W.T."/>
            <person name="Pai H.S."/>
            <person name="Ahn H.K."/>
            <person name="Yeam I."/>
            <person name="Giovannoni J.J."/>
            <person name="Rose J.K."/>
            <person name="Sorensen I."/>
            <person name="Lee S.J."/>
            <person name="Kim R.W."/>
            <person name="Choi I.Y."/>
            <person name="Choi B.S."/>
            <person name="Lim J.S."/>
            <person name="Lee Y.H."/>
            <person name="Choi D."/>
        </authorList>
    </citation>
    <scope>NUCLEOTIDE SEQUENCE [LARGE SCALE GENOMIC DNA]</scope>
    <source>
        <strain evidence="3">cv. CM334</strain>
    </source>
</reference>
<organism evidence="2 3">
    <name type="scientific">Capsicum annuum</name>
    <name type="common">Capsicum pepper</name>
    <dbReference type="NCBI Taxonomy" id="4072"/>
    <lineage>
        <taxon>Eukaryota</taxon>
        <taxon>Viridiplantae</taxon>
        <taxon>Streptophyta</taxon>
        <taxon>Embryophyta</taxon>
        <taxon>Tracheophyta</taxon>
        <taxon>Spermatophyta</taxon>
        <taxon>Magnoliopsida</taxon>
        <taxon>eudicotyledons</taxon>
        <taxon>Gunneridae</taxon>
        <taxon>Pentapetalae</taxon>
        <taxon>asterids</taxon>
        <taxon>lamiids</taxon>
        <taxon>Solanales</taxon>
        <taxon>Solanaceae</taxon>
        <taxon>Solanoideae</taxon>
        <taxon>Capsiceae</taxon>
        <taxon>Capsicum</taxon>
    </lineage>
</organism>
<dbReference type="Gramene" id="PHT95671">
    <property type="protein sequence ID" value="PHT95671"/>
    <property type="gene ID" value="T459_03553"/>
</dbReference>
<dbReference type="AlphaFoldDB" id="A0A2G3AN61"/>
<accession>A0A2G3AN61</accession>
<name>A0A2G3AN61_CAPAN</name>
<reference evidence="2 3" key="2">
    <citation type="journal article" date="2017" name="Genome Biol.">
        <title>New reference genome sequences of hot pepper reveal the massive evolution of plant disease-resistance genes by retroduplication.</title>
        <authorList>
            <person name="Kim S."/>
            <person name="Park J."/>
            <person name="Yeom S.I."/>
            <person name="Kim Y.M."/>
            <person name="Seo E."/>
            <person name="Kim K.T."/>
            <person name="Kim M.S."/>
            <person name="Lee J.M."/>
            <person name="Cheong K."/>
            <person name="Shin H.S."/>
            <person name="Kim S.B."/>
            <person name="Han K."/>
            <person name="Lee J."/>
            <person name="Park M."/>
            <person name="Lee H.A."/>
            <person name="Lee H.Y."/>
            <person name="Lee Y."/>
            <person name="Oh S."/>
            <person name="Lee J.H."/>
            <person name="Choi E."/>
            <person name="Choi E."/>
            <person name="Lee S.E."/>
            <person name="Jeon J."/>
            <person name="Kim H."/>
            <person name="Choi G."/>
            <person name="Song H."/>
            <person name="Lee J."/>
            <person name="Lee S.C."/>
            <person name="Kwon J.K."/>
            <person name="Lee H.Y."/>
            <person name="Koo N."/>
            <person name="Hong Y."/>
            <person name="Kim R.W."/>
            <person name="Kang W.H."/>
            <person name="Huh J.H."/>
            <person name="Kang B.C."/>
            <person name="Yang T.J."/>
            <person name="Lee Y.H."/>
            <person name="Bennetzen J.L."/>
            <person name="Choi D."/>
        </authorList>
    </citation>
    <scope>NUCLEOTIDE SEQUENCE [LARGE SCALE GENOMIC DNA]</scope>
    <source>
        <strain evidence="3">cv. CM334</strain>
    </source>
</reference>
<dbReference type="STRING" id="4072.A0A2G3AN61"/>
<keyword evidence="3" id="KW-1185">Reference proteome</keyword>
<feature type="region of interest" description="Disordered" evidence="1">
    <location>
        <begin position="43"/>
        <end position="79"/>
    </location>
</feature>
<evidence type="ECO:0000313" key="2">
    <source>
        <dbReference type="EMBL" id="PHT95671.1"/>
    </source>
</evidence>
<dbReference type="Proteomes" id="UP000222542">
    <property type="component" value="Unassembled WGS sequence"/>
</dbReference>
<evidence type="ECO:0000313" key="3">
    <source>
        <dbReference type="Proteomes" id="UP000222542"/>
    </source>
</evidence>
<proteinExistence type="predicted"/>
<dbReference type="EMBL" id="AYRZ02000001">
    <property type="protein sequence ID" value="PHT95671.1"/>
    <property type="molecule type" value="Genomic_DNA"/>
</dbReference>
<gene>
    <name evidence="2" type="ORF">T459_03553</name>
</gene>
<sequence>MTLLSPGVLLTREGALSESKSLGHDVSPVIESIPLHVSQIAAVTSPPSESPRFSGSSEFQSLGSEANNESSEECAPCQLQPEQPIIDGLPLKPDETATFFGCPLPHLLETTGKERDLREFLSINLKFNEKLSPPARNRATSMLKWNSKC</sequence>
<comment type="caution">
    <text evidence="2">The sequence shown here is derived from an EMBL/GenBank/DDBJ whole genome shotgun (WGS) entry which is preliminary data.</text>
</comment>
<protein>
    <submittedName>
        <fullName evidence="2">Uncharacterized protein</fullName>
    </submittedName>
</protein>
<feature type="compositionally biased region" description="Polar residues" evidence="1">
    <location>
        <begin position="43"/>
        <end position="63"/>
    </location>
</feature>